<organism evidence="2 3">
    <name type="scientific">Nostoc linckia z8</name>
    <dbReference type="NCBI Taxonomy" id="1628746"/>
    <lineage>
        <taxon>Bacteria</taxon>
        <taxon>Bacillati</taxon>
        <taxon>Cyanobacteriota</taxon>
        <taxon>Cyanophyceae</taxon>
        <taxon>Nostocales</taxon>
        <taxon>Nostocaceae</taxon>
        <taxon>Nostoc</taxon>
    </lineage>
</organism>
<comment type="caution">
    <text evidence="2">The sequence shown here is derived from an EMBL/GenBank/DDBJ whole genome shotgun (WGS) entry which is preliminary data.</text>
</comment>
<gene>
    <name evidence="2" type="ORF">VF08_06950</name>
</gene>
<keyword evidence="1" id="KW-1133">Transmembrane helix</keyword>
<proteinExistence type="predicted"/>
<evidence type="ECO:0008006" key="4">
    <source>
        <dbReference type="Google" id="ProtNLM"/>
    </source>
</evidence>
<evidence type="ECO:0000313" key="2">
    <source>
        <dbReference type="EMBL" id="PHK05715.1"/>
    </source>
</evidence>
<keyword evidence="1" id="KW-0812">Transmembrane</keyword>
<sequence length="104" mass="11055">MRQNIIIRIESDSIKTNQVSETAAVSSITEVSEQVSCVGTPLQTDRWIYRIVVGALALTLVSCIGSTVWLQANDKKIPEILIGLGTGALGGLAGLLAPTPTKEY</sequence>
<feature type="transmembrane region" description="Helical" evidence="1">
    <location>
        <begin position="77"/>
        <end position="97"/>
    </location>
</feature>
<dbReference type="AlphaFoldDB" id="A0A9Q6EME4"/>
<evidence type="ECO:0000313" key="3">
    <source>
        <dbReference type="Proteomes" id="UP000222310"/>
    </source>
</evidence>
<name>A0A9Q6EME4_NOSLI</name>
<feature type="transmembrane region" description="Helical" evidence="1">
    <location>
        <begin position="47"/>
        <end position="70"/>
    </location>
</feature>
<dbReference type="Proteomes" id="UP000222310">
    <property type="component" value="Unassembled WGS sequence"/>
</dbReference>
<protein>
    <recommendedName>
        <fullName evidence="4">Transmembrane protein</fullName>
    </recommendedName>
</protein>
<dbReference type="EMBL" id="LAHD01000013">
    <property type="protein sequence ID" value="PHK05715.1"/>
    <property type="molecule type" value="Genomic_DNA"/>
</dbReference>
<evidence type="ECO:0000256" key="1">
    <source>
        <dbReference type="SAM" id="Phobius"/>
    </source>
</evidence>
<reference evidence="2 3" key="1">
    <citation type="submission" date="2015-02" db="EMBL/GenBank/DDBJ databases">
        <title>Nostoc linckia genome annotation.</title>
        <authorList>
            <person name="Zhou Z."/>
        </authorList>
    </citation>
    <scope>NUCLEOTIDE SEQUENCE [LARGE SCALE GENOMIC DNA]</scope>
    <source>
        <strain evidence="3">z8</strain>
    </source>
</reference>
<accession>A0A9Q6EME4</accession>
<keyword evidence="1" id="KW-0472">Membrane</keyword>
<dbReference type="GeneID" id="57092377"/>
<dbReference type="RefSeq" id="WP_099067861.1">
    <property type="nucleotide sequence ID" value="NZ_LAHD01000013.1"/>
</dbReference>